<evidence type="ECO:0000313" key="2">
    <source>
        <dbReference type="Proteomes" id="UP000823561"/>
    </source>
</evidence>
<accession>A0AAV6FUW7</accession>
<proteinExistence type="predicted"/>
<dbReference type="AlphaFoldDB" id="A0AAV6FUW7"/>
<dbReference type="Proteomes" id="UP000823561">
    <property type="component" value="Chromosome 18"/>
</dbReference>
<reference evidence="1" key="1">
    <citation type="submission" date="2020-10" db="EMBL/GenBank/DDBJ databases">
        <title>Chromosome-scale genome assembly of the Allis shad, Alosa alosa.</title>
        <authorList>
            <person name="Margot Z."/>
            <person name="Christophe K."/>
            <person name="Cabau C."/>
            <person name="Louis A."/>
            <person name="Berthelot C."/>
            <person name="Parey E."/>
            <person name="Roest Crollius H."/>
            <person name="Montfort J."/>
            <person name="Robinson-Rechavi M."/>
            <person name="Bucao C."/>
            <person name="Bouchez O."/>
            <person name="Gislard M."/>
            <person name="Lluch J."/>
            <person name="Milhes M."/>
            <person name="Lampietro C."/>
            <person name="Lopez Roques C."/>
            <person name="Donnadieu C."/>
            <person name="Braasch I."/>
            <person name="Desvignes T."/>
            <person name="Postlethwait J."/>
            <person name="Bobe J."/>
            <person name="Guiguen Y."/>
        </authorList>
    </citation>
    <scope>NUCLEOTIDE SEQUENCE</scope>
    <source>
        <strain evidence="1">M-15738</strain>
        <tissue evidence="1">Blood</tissue>
    </source>
</reference>
<organism evidence="1 2">
    <name type="scientific">Alosa alosa</name>
    <name type="common">allis shad</name>
    <dbReference type="NCBI Taxonomy" id="278164"/>
    <lineage>
        <taxon>Eukaryota</taxon>
        <taxon>Metazoa</taxon>
        <taxon>Chordata</taxon>
        <taxon>Craniata</taxon>
        <taxon>Vertebrata</taxon>
        <taxon>Euteleostomi</taxon>
        <taxon>Actinopterygii</taxon>
        <taxon>Neopterygii</taxon>
        <taxon>Teleostei</taxon>
        <taxon>Clupei</taxon>
        <taxon>Clupeiformes</taxon>
        <taxon>Clupeoidei</taxon>
        <taxon>Clupeidae</taxon>
        <taxon>Alosa</taxon>
    </lineage>
</organism>
<evidence type="ECO:0000313" key="1">
    <source>
        <dbReference type="EMBL" id="KAG5266565.1"/>
    </source>
</evidence>
<name>A0AAV6FUW7_9TELE</name>
<gene>
    <name evidence="1" type="ORF">AALO_G00233570</name>
</gene>
<comment type="caution">
    <text evidence="1">The sequence shown here is derived from an EMBL/GenBank/DDBJ whole genome shotgun (WGS) entry which is preliminary data.</text>
</comment>
<keyword evidence="2" id="KW-1185">Reference proteome</keyword>
<protein>
    <submittedName>
        <fullName evidence="1">Uncharacterized protein</fullName>
    </submittedName>
</protein>
<dbReference type="EMBL" id="JADWDJ010000018">
    <property type="protein sequence ID" value="KAG5266565.1"/>
    <property type="molecule type" value="Genomic_DNA"/>
</dbReference>
<sequence length="83" mass="9490">MDKKEHGGSSSFPCETKWLLVFPGSRPVCLSCITYAALSRAARPHNWDVQEEVAIIHQFHMRCFAALGMKFPERNVLQTRLDQ</sequence>